<keyword evidence="2" id="KW-1185">Reference proteome</keyword>
<sequence>MLLNQLFKPTDENYQLLKEFNETLKEVVIKNYQQNKELYYNTKKMLADSGSSLQFEGVECKILLGKNKQYSNSNPFQGEDSEMIWEILNDESYNDIYCKYGCCMSFEGYHREEDDKTEMELMGLQDADDCWNEGLDRE</sequence>
<comment type="caution">
    <text evidence="1">The sequence shown here is derived from an EMBL/GenBank/DDBJ whole genome shotgun (WGS) entry which is preliminary data.</text>
</comment>
<dbReference type="Proteomes" id="UP000812077">
    <property type="component" value="Unassembled WGS sequence"/>
</dbReference>
<evidence type="ECO:0000313" key="2">
    <source>
        <dbReference type="Proteomes" id="UP000812077"/>
    </source>
</evidence>
<protein>
    <submittedName>
        <fullName evidence="1">Uncharacterized protein</fullName>
    </submittedName>
</protein>
<evidence type="ECO:0000313" key="1">
    <source>
        <dbReference type="EMBL" id="MBW4753461.1"/>
    </source>
</evidence>
<dbReference type="EMBL" id="JAHXCP010000001">
    <property type="protein sequence ID" value="MBW4753461.1"/>
    <property type="molecule type" value="Genomic_DNA"/>
</dbReference>
<organism evidence="1 2">
    <name type="scientific">Prevotella melaninogenica</name>
    <dbReference type="NCBI Taxonomy" id="28132"/>
    <lineage>
        <taxon>Bacteria</taxon>
        <taxon>Pseudomonadati</taxon>
        <taxon>Bacteroidota</taxon>
        <taxon>Bacteroidia</taxon>
        <taxon>Bacteroidales</taxon>
        <taxon>Prevotellaceae</taxon>
        <taxon>Prevotella</taxon>
    </lineage>
</organism>
<reference evidence="1 2" key="1">
    <citation type="submission" date="2021-07" db="EMBL/GenBank/DDBJ databases">
        <title>Genomic diversity and antimicrobial resistance of Prevotella spp. isolated from chronic lung disease airways.</title>
        <authorList>
            <person name="Webb K.A."/>
            <person name="Olagoke O.S."/>
            <person name="Baird T."/>
            <person name="Neill J."/>
            <person name="Pham A."/>
            <person name="Wells T.J."/>
            <person name="Ramsay K.A."/>
            <person name="Bell S.C."/>
            <person name="Sarovich D.S."/>
            <person name="Price E.P."/>
        </authorList>
    </citation>
    <scope>NUCLEOTIDE SEQUENCE [LARGE SCALE GENOMIC DNA]</scope>
    <source>
        <strain evidence="1 2">SCHI0027.S.6</strain>
    </source>
</reference>
<accession>A0ABS6Y1X1</accession>
<name>A0ABS6Y1X1_9BACT</name>
<dbReference type="RefSeq" id="WP_219432392.1">
    <property type="nucleotide sequence ID" value="NZ_JAHXCP010000001.1"/>
</dbReference>
<gene>
    <name evidence="1" type="ORF">KZO77_00215</name>
</gene>
<proteinExistence type="predicted"/>